<feature type="region of interest" description="Disordered" evidence="1">
    <location>
        <begin position="223"/>
        <end position="252"/>
    </location>
</feature>
<feature type="compositionally biased region" description="Polar residues" evidence="1">
    <location>
        <begin position="432"/>
        <end position="441"/>
    </location>
</feature>
<feature type="compositionally biased region" description="Basic and acidic residues" evidence="1">
    <location>
        <begin position="149"/>
        <end position="158"/>
    </location>
</feature>
<sequence>MGEGEYNRIKNSRLMMEFREIDSYLTSDSSSDEEGNSRPRLAQTELDNSLLRMGRELLAAAKSNPISVPQAPPDAEDGSNPTLIPNVTLRLTRLDPSLKDDSGADPDPRIEQTIQCLRDMGLDVQLGGRSRPSTAHPSGIQAGKGAPSAEKKVKEKANPFKPTPTINLDLSALIALISDITHSPLPTTEEEAYARFVPPQRYLEWKKERVRSLARQAQNTPVDRISNHVGDGESWDEEERSTGTWEDSGQHSRALAAQAIQEMQRGMLQDMHDRLVAVSTSNSGNDPSLTSGSGSPNHLATVQFWTTDEARRRCLQIVSKIGGRREKRRADALLRSGVCSQVDPMAAPASVPSSQPQLQLTSDSGAGGEEAYWEDSRYPVGFLPLIPIRVFSSITTVLGDEEASGTRSPFFSALVSTCSGILSRDGVPVPTSAATNSVSEPTTTATTTPKDHDDNGPSPLYPPNLPEIPPATLTSLPKLTSHTLSSMLAGAERGWTTLTTNRSSVRTVMKEMRRGFGRGFGVEGTWWEGTDGEEGKEDREVRMERAALWIVDPRSLAEGMRSDIADA</sequence>
<gene>
    <name evidence="2" type="ORF">HYDPIDRAFT_113103</name>
</gene>
<feature type="region of interest" description="Disordered" evidence="1">
    <location>
        <begin position="345"/>
        <end position="370"/>
    </location>
</feature>
<keyword evidence="3" id="KW-1185">Reference proteome</keyword>
<feature type="compositionally biased region" description="Polar residues" evidence="1">
    <location>
        <begin position="351"/>
        <end position="364"/>
    </location>
</feature>
<name>A0A0C9WES6_9AGAM</name>
<feature type="region of interest" description="Disordered" evidence="1">
    <location>
        <begin position="278"/>
        <end position="298"/>
    </location>
</feature>
<dbReference type="AlphaFoldDB" id="A0A0C9WES6"/>
<protein>
    <submittedName>
        <fullName evidence="2">Uncharacterized protein</fullName>
    </submittedName>
</protein>
<evidence type="ECO:0000256" key="1">
    <source>
        <dbReference type="SAM" id="MobiDB-lite"/>
    </source>
</evidence>
<dbReference type="PANTHER" id="PTHR13379">
    <property type="entry name" value="UNCHARACTERIZED DUF1308"/>
    <property type="match status" value="1"/>
</dbReference>
<feature type="region of interest" description="Disordered" evidence="1">
    <location>
        <begin position="431"/>
        <end position="472"/>
    </location>
</feature>
<dbReference type="OrthoDB" id="14527at2759"/>
<feature type="region of interest" description="Disordered" evidence="1">
    <location>
        <begin position="124"/>
        <end position="164"/>
    </location>
</feature>
<dbReference type="EMBL" id="KN839850">
    <property type="protein sequence ID" value="KIJ63617.1"/>
    <property type="molecule type" value="Genomic_DNA"/>
</dbReference>
<organism evidence="2 3">
    <name type="scientific">Hydnomerulius pinastri MD-312</name>
    <dbReference type="NCBI Taxonomy" id="994086"/>
    <lineage>
        <taxon>Eukaryota</taxon>
        <taxon>Fungi</taxon>
        <taxon>Dikarya</taxon>
        <taxon>Basidiomycota</taxon>
        <taxon>Agaricomycotina</taxon>
        <taxon>Agaricomycetes</taxon>
        <taxon>Agaricomycetidae</taxon>
        <taxon>Boletales</taxon>
        <taxon>Boletales incertae sedis</taxon>
        <taxon>Leucogyrophana</taxon>
    </lineage>
</organism>
<feature type="region of interest" description="Disordered" evidence="1">
    <location>
        <begin position="25"/>
        <end position="44"/>
    </location>
</feature>
<evidence type="ECO:0000313" key="3">
    <source>
        <dbReference type="Proteomes" id="UP000053820"/>
    </source>
</evidence>
<feature type="region of interest" description="Disordered" evidence="1">
    <location>
        <begin position="62"/>
        <end position="83"/>
    </location>
</feature>
<dbReference type="HOGENOM" id="CLU_019578_0_0_1"/>
<feature type="compositionally biased region" description="Pro residues" evidence="1">
    <location>
        <begin position="459"/>
        <end position="469"/>
    </location>
</feature>
<reference evidence="2 3" key="1">
    <citation type="submission" date="2014-04" db="EMBL/GenBank/DDBJ databases">
        <title>Evolutionary Origins and Diversification of the Mycorrhizal Mutualists.</title>
        <authorList>
            <consortium name="DOE Joint Genome Institute"/>
            <consortium name="Mycorrhizal Genomics Consortium"/>
            <person name="Kohler A."/>
            <person name="Kuo A."/>
            <person name="Nagy L.G."/>
            <person name="Floudas D."/>
            <person name="Copeland A."/>
            <person name="Barry K.W."/>
            <person name="Cichocki N."/>
            <person name="Veneault-Fourrey C."/>
            <person name="LaButti K."/>
            <person name="Lindquist E.A."/>
            <person name="Lipzen A."/>
            <person name="Lundell T."/>
            <person name="Morin E."/>
            <person name="Murat C."/>
            <person name="Riley R."/>
            <person name="Ohm R."/>
            <person name="Sun H."/>
            <person name="Tunlid A."/>
            <person name="Henrissat B."/>
            <person name="Grigoriev I.V."/>
            <person name="Hibbett D.S."/>
            <person name="Martin F."/>
        </authorList>
    </citation>
    <scope>NUCLEOTIDE SEQUENCE [LARGE SCALE GENOMIC DNA]</scope>
    <source>
        <strain evidence="2 3">MD-312</strain>
    </source>
</reference>
<dbReference type="PANTHER" id="PTHR13379:SF0">
    <property type="entry name" value="UPF0415 PROTEIN C7ORF25"/>
    <property type="match status" value="1"/>
</dbReference>
<evidence type="ECO:0000313" key="2">
    <source>
        <dbReference type="EMBL" id="KIJ63617.1"/>
    </source>
</evidence>
<proteinExistence type="predicted"/>
<accession>A0A0C9WES6</accession>
<dbReference type="Proteomes" id="UP000053820">
    <property type="component" value="Unassembled WGS sequence"/>
</dbReference>